<dbReference type="Proteomes" id="UP000230002">
    <property type="component" value="Unassembled WGS sequence"/>
</dbReference>
<keyword evidence="2" id="KW-0472">Membrane</keyword>
<name>A0A2G8SN31_9APHY</name>
<evidence type="ECO:0000313" key="4">
    <source>
        <dbReference type="Proteomes" id="UP000230002"/>
    </source>
</evidence>
<dbReference type="EMBL" id="AYKW01000004">
    <property type="protein sequence ID" value="PIL35176.1"/>
    <property type="molecule type" value="Genomic_DNA"/>
</dbReference>
<accession>A0A2G8SN31</accession>
<dbReference type="AlphaFoldDB" id="A0A2G8SN31"/>
<evidence type="ECO:0000256" key="1">
    <source>
        <dbReference type="SAM" id="MobiDB-lite"/>
    </source>
</evidence>
<keyword evidence="2" id="KW-0812">Transmembrane</keyword>
<feature type="region of interest" description="Disordered" evidence="1">
    <location>
        <begin position="117"/>
        <end position="136"/>
    </location>
</feature>
<evidence type="ECO:0000256" key="2">
    <source>
        <dbReference type="SAM" id="Phobius"/>
    </source>
</evidence>
<sequence length="217" mass="23174">MLFRLFLRAVLCELTVSFFLFVTLSSSYVSAAAIPRASLPNANHARNTILAAPEHPSWSLDVRWPDQVSRYTEAQFIRSGTGPFRVFVRTPGIHEPEGTLSQSLSPSTTVTSLVARETTTGDPPVPTDTPSSTQTTAQTTMFSIPAADPSATFSDPFPPDPLPTEDIDLPPAAPPVPQTDTGVPTWALGVGGAGIGVVALFAVSKLLLRYARKPQTE</sequence>
<organism evidence="3 4">
    <name type="scientific">Ganoderma sinense ZZ0214-1</name>
    <dbReference type="NCBI Taxonomy" id="1077348"/>
    <lineage>
        <taxon>Eukaryota</taxon>
        <taxon>Fungi</taxon>
        <taxon>Dikarya</taxon>
        <taxon>Basidiomycota</taxon>
        <taxon>Agaricomycotina</taxon>
        <taxon>Agaricomycetes</taxon>
        <taxon>Polyporales</taxon>
        <taxon>Polyporaceae</taxon>
        <taxon>Ganoderma</taxon>
    </lineage>
</organism>
<feature type="transmembrane region" description="Helical" evidence="2">
    <location>
        <begin position="186"/>
        <end position="208"/>
    </location>
</feature>
<keyword evidence="2" id="KW-1133">Transmembrane helix</keyword>
<feature type="region of interest" description="Disordered" evidence="1">
    <location>
        <begin position="151"/>
        <end position="174"/>
    </location>
</feature>
<evidence type="ECO:0000313" key="3">
    <source>
        <dbReference type="EMBL" id="PIL35176.1"/>
    </source>
</evidence>
<comment type="caution">
    <text evidence="3">The sequence shown here is derived from an EMBL/GenBank/DDBJ whole genome shotgun (WGS) entry which is preliminary data.</text>
</comment>
<gene>
    <name evidence="3" type="ORF">GSI_02966</name>
</gene>
<protein>
    <submittedName>
        <fullName evidence="3">Uncharacterized protein</fullName>
    </submittedName>
</protein>
<reference evidence="3 4" key="1">
    <citation type="journal article" date="2015" name="Sci. Rep.">
        <title>Chromosome-level genome map provides insights into diverse defense mechanisms in the medicinal fungus Ganoderma sinense.</title>
        <authorList>
            <person name="Zhu Y."/>
            <person name="Xu J."/>
            <person name="Sun C."/>
            <person name="Zhou S."/>
            <person name="Xu H."/>
            <person name="Nelson D.R."/>
            <person name="Qian J."/>
            <person name="Song J."/>
            <person name="Luo H."/>
            <person name="Xiang L."/>
            <person name="Li Y."/>
            <person name="Xu Z."/>
            <person name="Ji A."/>
            <person name="Wang L."/>
            <person name="Lu S."/>
            <person name="Hayward A."/>
            <person name="Sun W."/>
            <person name="Li X."/>
            <person name="Schwartz D.C."/>
            <person name="Wang Y."/>
            <person name="Chen S."/>
        </authorList>
    </citation>
    <scope>NUCLEOTIDE SEQUENCE [LARGE SCALE GENOMIC DNA]</scope>
    <source>
        <strain evidence="3 4">ZZ0214-1</strain>
    </source>
</reference>
<proteinExistence type="predicted"/>
<keyword evidence="4" id="KW-1185">Reference proteome</keyword>